<evidence type="ECO:0000256" key="3">
    <source>
        <dbReference type="ARBA" id="ARBA00022553"/>
    </source>
</evidence>
<dbReference type="EMBL" id="JBFTWV010000139">
    <property type="protein sequence ID" value="KAL2785612.1"/>
    <property type="molecule type" value="Genomic_DNA"/>
</dbReference>
<reference evidence="6 7" key="1">
    <citation type="submission" date="2024-07" db="EMBL/GenBank/DDBJ databases">
        <title>Section-level genome sequencing and comparative genomics of Aspergillus sections Usti and Cavernicolus.</title>
        <authorList>
            <consortium name="Lawrence Berkeley National Laboratory"/>
            <person name="Nybo J.L."/>
            <person name="Vesth T.C."/>
            <person name="Theobald S."/>
            <person name="Frisvad J.C."/>
            <person name="Larsen T.O."/>
            <person name="Kjaerboelling I."/>
            <person name="Rothschild-Mancinelli K."/>
            <person name="Lyhne E.K."/>
            <person name="Kogle M.E."/>
            <person name="Barry K."/>
            <person name="Clum A."/>
            <person name="Na H."/>
            <person name="Ledsgaard L."/>
            <person name="Lin J."/>
            <person name="Lipzen A."/>
            <person name="Kuo A."/>
            <person name="Riley R."/>
            <person name="Mondo S."/>
            <person name="Labutti K."/>
            <person name="Haridas S."/>
            <person name="Pangalinan J."/>
            <person name="Salamov A.A."/>
            <person name="Simmons B.A."/>
            <person name="Magnuson J.K."/>
            <person name="Chen J."/>
            <person name="Drula E."/>
            <person name="Henrissat B."/>
            <person name="Wiebenga A."/>
            <person name="Lubbers R.J."/>
            <person name="Gomes A.C."/>
            <person name="Makela M.R."/>
            <person name="Stajich J."/>
            <person name="Grigoriev I.V."/>
            <person name="Mortensen U.H."/>
            <person name="De Vries R.P."/>
            <person name="Baker S.E."/>
            <person name="Andersen M.R."/>
        </authorList>
    </citation>
    <scope>NUCLEOTIDE SEQUENCE [LARGE SCALE GENOMIC DNA]</scope>
    <source>
        <strain evidence="6 7">CBS 209.92</strain>
    </source>
</reference>
<dbReference type="Gene3D" id="1.10.1200.10">
    <property type="entry name" value="ACP-like"/>
    <property type="match status" value="1"/>
</dbReference>
<dbReference type="InterPro" id="IPR036736">
    <property type="entry name" value="ACP-like_sf"/>
</dbReference>
<dbReference type="Pfam" id="PF00550">
    <property type="entry name" value="PP-binding"/>
    <property type="match status" value="1"/>
</dbReference>
<organism evidence="6 7">
    <name type="scientific">Aspergillus keveii</name>
    <dbReference type="NCBI Taxonomy" id="714993"/>
    <lineage>
        <taxon>Eukaryota</taxon>
        <taxon>Fungi</taxon>
        <taxon>Dikarya</taxon>
        <taxon>Ascomycota</taxon>
        <taxon>Pezizomycotina</taxon>
        <taxon>Eurotiomycetes</taxon>
        <taxon>Eurotiomycetidae</taxon>
        <taxon>Eurotiales</taxon>
        <taxon>Aspergillaceae</taxon>
        <taxon>Aspergillus</taxon>
        <taxon>Aspergillus subgen. Nidulantes</taxon>
    </lineage>
</organism>
<keyword evidence="4" id="KW-0444">Lipid biosynthesis</keyword>
<dbReference type="HAMAP" id="MF_01217">
    <property type="entry name" value="Acyl_carrier"/>
    <property type="match status" value="1"/>
</dbReference>
<dbReference type="NCBIfam" id="TIGR00517">
    <property type="entry name" value="acyl_carrier"/>
    <property type="match status" value="1"/>
</dbReference>
<keyword evidence="2 4" id="KW-0596">Phosphopantetheine</keyword>
<proteinExistence type="inferred from homology"/>
<keyword evidence="7" id="KW-1185">Reference proteome</keyword>
<dbReference type="Proteomes" id="UP001610563">
    <property type="component" value="Unassembled WGS sequence"/>
</dbReference>
<dbReference type="InterPro" id="IPR003231">
    <property type="entry name" value="ACP"/>
</dbReference>
<dbReference type="SUPFAM" id="SSF47336">
    <property type="entry name" value="ACP-like"/>
    <property type="match status" value="1"/>
</dbReference>
<comment type="similarity">
    <text evidence="1">Belongs to the acyl carrier protein (ACP) family.</text>
</comment>
<dbReference type="NCBIfam" id="NF002148">
    <property type="entry name" value="PRK00982.1-2"/>
    <property type="match status" value="1"/>
</dbReference>
<sequence length="82" mass="9137">MSTKPGMSIEDIVLRLVEDMLGVREVTLESTLIDDLGADELDLAELMMALEERLDIQIPDEVMEQLKTVGDIVDFVQSQTGE</sequence>
<comment type="caution">
    <text evidence="6">The sequence shown here is derived from an EMBL/GenBank/DDBJ whole genome shotgun (WGS) entry which is preliminary data.</text>
</comment>
<evidence type="ECO:0000256" key="2">
    <source>
        <dbReference type="ARBA" id="ARBA00022450"/>
    </source>
</evidence>
<dbReference type="PANTHER" id="PTHR20863:SF76">
    <property type="entry name" value="CARRIER DOMAIN-CONTAINING PROTEIN"/>
    <property type="match status" value="1"/>
</dbReference>
<evidence type="ECO:0000313" key="7">
    <source>
        <dbReference type="Proteomes" id="UP001610563"/>
    </source>
</evidence>
<evidence type="ECO:0000256" key="4">
    <source>
        <dbReference type="RuleBase" id="RU000722"/>
    </source>
</evidence>
<evidence type="ECO:0000256" key="1">
    <source>
        <dbReference type="ARBA" id="ARBA00010930"/>
    </source>
</evidence>
<keyword evidence="4" id="KW-0275">Fatty acid biosynthesis</keyword>
<evidence type="ECO:0000259" key="5">
    <source>
        <dbReference type="PROSITE" id="PS50075"/>
    </source>
</evidence>
<dbReference type="PROSITE" id="PS50075">
    <property type="entry name" value="CARRIER"/>
    <property type="match status" value="1"/>
</dbReference>
<feature type="domain" description="Carrier" evidence="5">
    <location>
        <begin position="4"/>
        <end position="80"/>
    </location>
</feature>
<gene>
    <name evidence="6" type="ORF">BJX66DRAFT_342914</name>
</gene>
<keyword evidence="4" id="KW-0443">Lipid metabolism</keyword>
<dbReference type="PANTHER" id="PTHR20863">
    <property type="entry name" value="ACYL CARRIER PROTEIN"/>
    <property type="match status" value="1"/>
</dbReference>
<keyword evidence="3" id="KW-0597">Phosphoprotein</keyword>
<evidence type="ECO:0000313" key="6">
    <source>
        <dbReference type="EMBL" id="KAL2785612.1"/>
    </source>
</evidence>
<dbReference type="InterPro" id="IPR009081">
    <property type="entry name" value="PP-bd_ACP"/>
</dbReference>
<comment type="function">
    <text evidence="4">Carrier of the growing fatty acid chain in fatty acid biosynthesis.</text>
</comment>
<accession>A0ABR4FQW1</accession>
<keyword evidence="4" id="KW-0276">Fatty acid metabolism</keyword>
<name>A0ABR4FQW1_9EURO</name>
<protein>
    <recommendedName>
        <fullName evidence="4">Acyl carrier protein</fullName>
    </recommendedName>
</protein>